<dbReference type="InterPro" id="IPR036770">
    <property type="entry name" value="Ankyrin_rpt-contain_sf"/>
</dbReference>
<evidence type="ECO:0000256" key="4">
    <source>
        <dbReference type="SAM" id="MobiDB-lite"/>
    </source>
</evidence>
<dbReference type="Pfam" id="PF12796">
    <property type="entry name" value="Ank_2"/>
    <property type="match status" value="1"/>
</dbReference>
<reference evidence="5" key="1">
    <citation type="submission" date="2017-08" db="EMBL/GenBank/DDBJ databases">
        <authorList>
            <person name="Polle J.E."/>
            <person name="Barry K."/>
            <person name="Cushman J."/>
            <person name="Schmutz J."/>
            <person name="Tran D."/>
            <person name="Hathwaick L.T."/>
            <person name="Yim W.C."/>
            <person name="Jenkins J."/>
            <person name="Mckie-Krisberg Z.M."/>
            <person name="Prochnik S."/>
            <person name="Lindquist E."/>
            <person name="Dockter R.B."/>
            <person name="Adam C."/>
            <person name="Molina H."/>
            <person name="Bunkerborg J."/>
            <person name="Jin E."/>
            <person name="Buchheim M."/>
            <person name="Magnuson J."/>
        </authorList>
    </citation>
    <scope>NUCLEOTIDE SEQUENCE</scope>
    <source>
        <strain evidence="5">CCAP 19/18</strain>
    </source>
</reference>
<feature type="compositionally biased region" description="Polar residues" evidence="4">
    <location>
        <begin position="13"/>
        <end position="23"/>
    </location>
</feature>
<protein>
    <submittedName>
        <fullName evidence="5">Uncharacterized protein</fullName>
    </submittedName>
</protein>
<dbReference type="Proteomes" id="UP000815325">
    <property type="component" value="Unassembled WGS sequence"/>
</dbReference>
<accession>A0ABQ7G9R6</accession>
<sequence length="267" mass="27831">MKLGPALASHTITVTKTQGTSQKARVVPTALSPHKELSPPPTTLRDCPDDLLVVILSHISCPTKLAACLRSCRALHSLSSRHDLHALWLYRHSQSNDQALLQAASMRSPQAEDVLLTLLNLHGAAPSSHEHGAHVAAVCATRDHDIALQCMLAAGHVDANSRPADGVSQQRDSEAASTLLHIACSAGSARVVECLLAAGADVHARARSEGATALHVACSKGHVDCCAALLQGATALHMVCNMGQAGCRAALLLVSAWQGAAQGVRLP</sequence>
<name>A0ABQ7G9R6_DUNSA</name>
<evidence type="ECO:0000256" key="2">
    <source>
        <dbReference type="ARBA" id="ARBA00023043"/>
    </source>
</evidence>
<dbReference type="SMART" id="SM00248">
    <property type="entry name" value="ANK"/>
    <property type="match status" value="2"/>
</dbReference>
<dbReference type="PROSITE" id="PS50297">
    <property type="entry name" value="ANK_REP_REGION"/>
    <property type="match status" value="1"/>
</dbReference>
<dbReference type="PANTHER" id="PTHR24161:SF85">
    <property type="entry name" value="PALMITOYLTRANSFERASE HIP14"/>
    <property type="match status" value="1"/>
</dbReference>
<proteinExistence type="predicted"/>
<evidence type="ECO:0000256" key="3">
    <source>
        <dbReference type="PROSITE-ProRule" id="PRU00023"/>
    </source>
</evidence>
<comment type="caution">
    <text evidence="5">The sequence shown here is derived from an EMBL/GenBank/DDBJ whole genome shotgun (WGS) entry which is preliminary data.</text>
</comment>
<dbReference type="PANTHER" id="PTHR24161">
    <property type="entry name" value="ANK_REP_REGION DOMAIN-CONTAINING PROTEIN-RELATED"/>
    <property type="match status" value="1"/>
</dbReference>
<dbReference type="Gene3D" id="1.25.40.20">
    <property type="entry name" value="Ankyrin repeat-containing domain"/>
    <property type="match status" value="1"/>
</dbReference>
<evidence type="ECO:0000313" key="5">
    <source>
        <dbReference type="EMBL" id="KAF5831348.1"/>
    </source>
</evidence>
<dbReference type="InterPro" id="IPR002110">
    <property type="entry name" value="Ankyrin_rpt"/>
</dbReference>
<keyword evidence="2 3" id="KW-0040">ANK repeat</keyword>
<feature type="repeat" description="ANK" evidence="3">
    <location>
        <begin position="175"/>
        <end position="207"/>
    </location>
</feature>
<feature type="repeat" description="ANK" evidence="3">
    <location>
        <begin position="209"/>
        <end position="241"/>
    </location>
</feature>
<gene>
    <name evidence="5" type="ORF">DUNSADRAFT_13287</name>
</gene>
<organism evidence="5 6">
    <name type="scientific">Dunaliella salina</name>
    <name type="common">Green alga</name>
    <name type="synonym">Protococcus salinus</name>
    <dbReference type="NCBI Taxonomy" id="3046"/>
    <lineage>
        <taxon>Eukaryota</taxon>
        <taxon>Viridiplantae</taxon>
        <taxon>Chlorophyta</taxon>
        <taxon>core chlorophytes</taxon>
        <taxon>Chlorophyceae</taxon>
        <taxon>CS clade</taxon>
        <taxon>Chlamydomonadales</taxon>
        <taxon>Dunaliellaceae</taxon>
        <taxon>Dunaliella</taxon>
    </lineage>
</organism>
<evidence type="ECO:0000313" key="6">
    <source>
        <dbReference type="Proteomes" id="UP000815325"/>
    </source>
</evidence>
<dbReference type="SUPFAM" id="SSF81383">
    <property type="entry name" value="F-box domain"/>
    <property type="match status" value="1"/>
</dbReference>
<dbReference type="SUPFAM" id="SSF48403">
    <property type="entry name" value="Ankyrin repeat"/>
    <property type="match status" value="1"/>
</dbReference>
<keyword evidence="6" id="KW-1185">Reference proteome</keyword>
<keyword evidence="1" id="KW-0677">Repeat</keyword>
<dbReference type="PROSITE" id="PS50088">
    <property type="entry name" value="ANK_REPEAT"/>
    <property type="match status" value="2"/>
</dbReference>
<dbReference type="EMBL" id="MU069956">
    <property type="protein sequence ID" value="KAF5831348.1"/>
    <property type="molecule type" value="Genomic_DNA"/>
</dbReference>
<dbReference type="InterPro" id="IPR036047">
    <property type="entry name" value="F-box-like_dom_sf"/>
</dbReference>
<feature type="region of interest" description="Disordered" evidence="4">
    <location>
        <begin position="13"/>
        <end position="42"/>
    </location>
</feature>
<evidence type="ECO:0000256" key="1">
    <source>
        <dbReference type="ARBA" id="ARBA00022737"/>
    </source>
</evidence>